<comment type="subcellular location">
    <subcellularLocation>
        <location evidence="1">Cell membrane</location>
        <topology evidence="1">Multi-pass membrane protein</topology>
    </subcellularLocation>
</comment>
<keyword evidence="2" id="KW-1003">Cell membrane</keyword>
<feature type="transmembrane region" description="Helical" evidence="6">
    <location>
        <begin position="6"/>
        <end position="27"/>
    </location>
</feature>
<reference evidence="8 9" key="1">
    <citation type="submission" date="2019-02" db="EMBL/GenBank/DDBJ databases">
        <title>Kribbella capetownensis sp. nov. and Kribbella speibonae sp. nov., isolated from soil.</title>
        <authorList>
            <person name="Curtis S.M."/>
            <person name="Norton I."/>
            <person name="Everest G.J."/>
            <person name="Meyers P.R."/>
        </authorList>
    </citation>
    <scope>NUCLEOTIDE SEQUENCE [LARGE SCALE GENOMIC DNA]</scope>
    <source>
        <strain evidence="8 9">NRRL B-24813</strain>
    </source>
</reference>
<dbReference type="AlphaFoldDB" id="A0A4R0K4Z6"/>
<comment type="caution">
    <text evidence="8">The sequence shown here is derived from an EMBL/GenBank/DDBJ whole genome shotgun (WGS) entry which is preliminary data.</text>
</comment>
<name>A0A4R0K4Z6_9ACTN</name>
<evidence type="ECO:0000256" key="4">
    <source>
        <dbReference type="ARBA" id="ARBA00022989"/>
    </source>
</evidence>
<keyword evidence="9" id="KW-1185">Reference proteome</keyword>
<evidence type="ECO:0000313" key="8">
    <source>
        <dbReference type="EMBL" id="TCC54217.1"/>
    </source>
</evidence>
<evidence type="ECO:0000313" key="9">
    <source>
        <dbReference type="Proteomes" id="UP000291144"/>
    </source>
</evidence>
<dbReference type="GO" id="GO:0005886">
    <property type="term" value="C:plasma membrane"/>
    <property type="evidence" value="ECO:0007669"/>
    <property type="project" value="UniProtKB-SubCell"/>
</dbReference>
<dbReference type="Proteomes" id="UP000291144">
    <property type="component" value="Unassembled WGS sequence"/>
</dbReference>
<proteinExistence type="predicted"/>
<feature type="domain" description="Cardiolipin synthase N-terminal" evidence="7">
    <location>
        <begin position="18"/>
        <end position="63"/>
    </location>
</feature>
<gene>
    <name evidence="8" type="ORF">E0H73_39390</name>
</gene>
<evidence type="ECO:0000256" key="6">
    <source>
        <dbReference type="SAM" id="Phobius"/>
    </source>
</evidence>
<dbReference type="EMBL" id="SJKB01000020">
    <property type="protein sequence ID" value="TCC54217.1"/>
    <property type="molecule type" value="Genomic_DNA"/>
</dbReference>
<evidence type="ECO:0000256" key="1">
    <source>
        <dbReference type="ARBA" id="ARBA00004651"/>
    </source>
</evidence>
<sequence>MSFWDVIWFIIVTFAFVAYLMVLFHIITDIFRDKGLSGWVKAIWVICLVFFPLVTALVYLIARGKGMAERSAAAWGSAKAAQDEYIKSVAGSTSSPAEQIDKAQQLLTAGTITQTEFDTLKAKALA</sequence>
<dbReference type="OrthoDB" id="7596142at2"/>
<keyword evidence="5 6" id="KW-0472">Membrane</keyword>
<evidence type="ECO:0000256" key="3">
    <source>
        <dbReference type="ARBA" id="ARBA00022692"/>
    </source>
</evidence>
<protein>
    <submittedName>
        <fullName evidence="8">SHOCT domain-containing protein</fullName>
    </submittedName>
</protein>
<organism evidence="8 9">
    <name type="scientific">Kribbella pittospori</name>
    <dbReference type="NCBI Taxonomy" id="722689"/>
    <lineage>
        <taxon>Bacteria</taxon>
        <taxon>Bacillati</taxon>
        <taxon>Actinomycetota</taxon>
        <taxon>Actinomycetes</taxon>
        <taxon>Propionibacteriales</taxon>
        <taxon>Kribbellaceae</taxon>
        <taxon>Kribbella</taxon>
    </lineage>
</organism>
<keyword evidence="3 6" id="KW-0812">Transmembrane</keyword>
<dbReference type="RefSeq" id="WP_131365342.1">
    <property type="nucleotide sequence ID" value="NZ_SJKB01000020.1"/>
</dbReference>
<accession>A0A4R0K4Z6</accession>
<evidence type="ECO:0000259" key="7">
    <source>
        <dbReference type="Pfam" id="PF13396"/>
    </source>
</evidence>
<evidence type="ECO:0000256" key="2">
    <source>
        <dbReference type="ARBA" id="ARBA00022475"/>
    </source>
</evidence>
<keyword evidence="4 6" id="KW-1133">Transmembrane helix</keyword>
<feature type="transmembrane region" description="Helical" evidence="6">
    <location>
        <begin position="39"/>
        <end position="62"/>
    </location>
</feature>
<dbReference type="Pfam" id="PF13396">
    <property type="entry name" value="PLDc_N"/>
    <property type="match status" value="1"/>
</dbReference>
<evidence type="ECO:0000256" key="5">
    <source>
        <dbReference type="ARBA" id="ARBA00023136"/>
    </source>
</evidence>
<dbReference type="InterPro" id="IPR027379">
    <property type="entry name" value="CLS_N"/>
</dbReference>